<accession>A0AAU7WRV2</accession>
<dbReference type="RefSeq" id="WP_350403353.1">
    <property type="nucleotide sequence ID" value="NZ_CP158490.1"/>
</dbReference>
<reference evidence="1" key="1">
    <citation type="submission" date="2024-06" db="EMBL/GenBank/DDBJ databases">
        <authorList>
            <person name="Wu L."/>
        </authorList>
    </citation>
    <scope>NUCLEOTIDE SEQUENCE</scope>
    <source>
        <strain evidence="1">W17</strain>
    </source>
</reference>
<sequence>MSAGAWRAVGILLAVVLVLAAGAVLGAWMTSRHYRPQLDTALGDLAVAKAGRNNLEALAGEQGRKLGDLVLAGQERERRAAQAQADAKELAQHDYSVANRLLQERTGGDPAPAAELIIDQELGL</sequence>
<proteinExistence type="predicted"/>
<name>A0AAU7WRV2_9PSED</name>
<evidence type="ECO:0000313" key="1">
    <source>
        <dbReference type="EMBL" id="XBY21935.1"/>
    </source>
</evidence>
<organism evidence="1">
    <name type="scientific">Pseudomonas sp. W17</name>
    <dbReference type="NCBI Taxonomy" id="3144407"/>
    <lineage>
        <taxon>Bacteria</taxon>
        <taxon>Pseudomonadati</taxon>
        <taxon>Pseudomonadota</taxon>
        <taxon>Gammaproteobacteria</taxon>
        <taxon>Pseudomonadales</taxon>
        <taxon>Pseudomonadaceae</taxon>
        <taxon>Pseudomonas</taxon>
    </lineage>
</organism>
<dbReference type="EMBL" id="CP158490">
    <property type="protein sequence ID" value="XBY21935.1"/>
    <property type="molecule type" value="Genomic_DNA"/>
</dbReference>
<gene>
    <name evidence="1" type="ORF">ABCR88_20770</name>
</gene>
<dbReference type="AlphaFoldDB" id="A0AAU7WRV2"/>
<protein>
    <submittedName>
        <fullName evidence="1">Uncharacterized protein</fullName>
    </submittedName>
</protein>